<dbReference type="Proteomes" id="UP000503462">
    <property type="component" value="Chromosome 4"/>
</dbReference>
<gene>
    <name evidence="2" type="ORF">AMS68_006410</name>
</gene>
<feature type="region of interest" description="Disordered" evidence="1">
    <location>
        <begin position="345"/>
        <end position="389"/>
    </location>
</feature>
<reference evidence="2 3" key="1">
    <citation type="journal article" date="2016" name="Sci. Rep.">
        <title>Peltaster fructicola genome reveals evolution from an invasive phytopathogen to an ectophytic parasite.</title>
        <authorList>
            <person name="Xu C."/>
            <person name="Chen H."/>
            <person name="Gleason M.L."/>
            <person name="Xu J.R."/>
            <person name="Liu H."/>
            <person name="Zhang R."/>
            <person name="Sun G."/>
        </authorList>
    </citation>
    <scope>NUCLEOTIDE SEQUENCE [LARGE SCALE GENOMIC DNA]</scope>
    <source>
        <strain evidence="2 3">LNHT1506</strain>
    </source>
</reference>
<organism evidence="2 3">
    <name type="scientific">Peltaster fructicola</name>
    <dbReference type="NCBI Taxonomy" id="286661"/>
    <lineage>
        <taxon>Eukaryota</taxon>
        <taxon>Fungi</taxon>
        <taxon>Dikarya</taxon>
        <taxon>Ascomycota</taxon>
        <taxon>Pezizomycotina</taxon>
        <taxon>Dothideomycetes</taxon>
        <taxon>Dothideomycetes incertae sedis</taxon>
        <taxon>Peltaster</taxon>
    </lineage>
</organism>
<accession>A0A6H0Y1L4</accession>
<feature type="compositionally biased region" description="Polar residues" evidence="1">
    <location>
        <begin position="154"/>
        <end position="168"/>
    </location>
</feature>
<feature type="compositionally biased region" description="Polar residues" evidence="1">
    <location>
        <begin position="371"/>
        <end position="381"/>
    </location>
</feature>
<proteinExistence type="predicted"/>
<evidence type="ECO:0000313" key="2">
    <source>
        <dbReference type="EMBL" id="QIX00893.1"/>
    </source>
</evidence>
<feature type="compositionally biased region" description="Basic and acidic residues" evidence="1">
    <location>
        <begin position="118"/>
        <end position="136"/>
    </location>
</feature>
<name>A0A6H0Y1L4_9PEZI</name>
<protein>
    <submittedName>
        <fullName evidence="2">Uncharacterized protein</fullName>
    </submittedName>
</protein>
<feature type="compositionally biased region" description="Acidic residues" evidence="1">
    <location>
        <begin position="137"/>
        <end position="147"/>
    </location>
</feature>
<dbReference type="AlphaFoldDB" id="A0A6H0Y1L4"/>
<dbReference type="EMBL" id="CP051142">
    <property type="protein sequence ID" value="QIX00893.1"/>
    <property type="molecule type" value="Genomic_DNA"/>
</dbReference>
<feature type="region of interest" description="Disordered" evidence="1">
    <location>
        <begin position="84"/>
        <end position="187"/>
    </location>
</feature>
<keyword evidence="3" id="KW-1185">Reference proteome</keyword>
<evidence type="ECO:0000256" key="1">
    <source>
        <dbReference type="SAM" id="MobiDB-lite"/>
    </source>
</evidence>
<feature type="region of interest" description="Disordered" evidence="1">
    <location>
        <begin position="1"/>
        <end position="20"/>
    </location>
</feature>
<feature type="compositionally biased region" description="Basic and acidic residues" evidence="1">
    <location>
        <begin position="172"/>
        <end position="187"/>
    </location>
</feature>
<evidence type="ECO:0000313" key="3">
    <source>
        <dbReference type="Proteomes" id="UP000503462"/>
    </source>
</evidence>
<sequence>MNAGKQAQEHRNAVRAAKTQSVHASSALLTNLKPLKDRVGLLQAVLDNPSGQVDSAVVHQLLEPMQLAKNIDFLFMDLSTRWPPVQYESDPEDMPSAGQESEGDDGGPLDEILTTSEPQRKSKKESSPDPRKKDAYGDTDSEDDSSSDDPGKVSATSTQKQNGAQDGDTQLDEPKGTVSKDENNKDKVTKLVHTYPRDPANSWQGADGEPIWISKKCHGVHYRWLLACPMIVDLGPGSPGNKRYAELQCPICRGNFSHGKADYALGYNGIWDHCKEKHTLEACIVRYITFKEVRKIVNGKDTVSMNWLKSDSRSDDLEAKRGSKYSHKNAKCYAARVDKEWNEMSKEKREALMKKAGMMPTHNQKRDPSLSPETLRTQQPGRGSKAAKL</sequence>